<evidence type="ECO:0000256" key="4">
    <source>
        <dbReference type="ARBA" id="ARBA00012513"/>
    </source>
</evidence>
<dbReference type="SUPFAM" id="SSF56112">
    <property type="entry name" value="Protein kinase-like (PK-like)"/>
    <property type="match status" value="1"/>
</dbReference>
<comment type="similarity">
    <text evidence="3">Belongs to the protein kinase superfamily. STE Ser/Thr protein kinase family. STE20 subfamily.</text>
</comment>
<dbReference type="EC" id="2.7.11.1" evidence="4"/>
<evidence type="ECO:0000256" key="16">
    <source>
        <dbReference type="SAM" id="MobiDB-lite"/>
    </source>
</evidence>
<keyword evidence="9 15" id="KW-0547">Nucleotide-binding</keyword>
<dbReference type="Pfam" id="PF00069">
    <property type="entry name" value="Pkinase"/>
    <property type="match status" value="1"/>
</dbReference>
<dbReference type="PROSITE" id="PS00107">
    <property type="entry name" value="PROTEIN_KINASE_ATP"/>
    <property type="match status" value="1"/>
</dbReference>
<dbReference type="FunFam" id="3.90.810.10:FF:000005">
    <property type="entry name" value="Non-specific serine/threonine protein kinase"/>
    <property type="match status" value="1"/>
</dbReference>
<dbReference type="InterPro" id="IPR000719">
    <property type="entry name" value="Prot_kinase_dom"/>
</dbReference>
<evidence type="ECO:0000256" key="2">
    <source>
        <dbReference type="ARBA" id="ARBA00004496"/>
    </source>
</evidence>
<comment type="catalytic activity">
    <reaction evidence="13">
        <text>L-threonyl-[protein] + ATP = O-phospho-L-threonyl-[protein] + ADP + H(+)</text>
        <dbReference type="Rhea" id="RHEA:46608"/>
        <dbReference type="Rhea" id="RHEA-COMP:11060"/>
        <dbReference type="Rhea" id="RHEA-COMP:11605"/>
        <dbReference type="ChEBI" id="CHEBI:15378"/>
        <dbReference type="ChEBI" id="CHEBI:30013"/>
        <dbReference type="ChEBI" id="CHEBI:30616"/>
        <dbReference type="ChEBI" id="CHEBI:61977"/>
        <dbReference type="ChEBI" id="CHEBI:456216"/>
        <dbReference type="EC" id="2.7.11.1"/>
    </reaction>
</comment>
<protein>
    <recommendedName>
        <fullName evidence="4">non-specific serine/threonine protein kinase</fullName>
        <ecNumber evidence="4">2.7.11.1</ecNumber>
    </recommendedName>
</protein>
<reference evidence="19" key="1">
    <citation type="journal article" date="2014" name="Genome Announc.">
        <title>De novo whole-genome sequence and genome annotation of Lichtheimia ramosa.</title>
        <authorList>
            <person name="Linde J."/>
            <person name="Schwartze V."/>
            <person name="Binder U."/>
            <person name="Lass-Florl C."/>
            <person name="Voigt K."/>
            <person name="Horn F."/>
        </authorList>
    </citation>
    <scope>NUCLEOTIDE SEQUENCE</scope>
    <source>
        <strain evidence="19">JMRC FSU:6197</strain>
    </source>
</reference>
<feature type="domain" description="Protein kinase" evidence="17">
    <location>
        <begin position="413"/>
        <end position="665"/>
    </location>
</feature>
<feature type="binding site" evidence="15">
    <location>
        <position position="443"/>
    </location>
    <ligand>
        <name>ATP</name>
        <dbReference type="ChEBI" id="CHEBI:30616"/>
    </ligand>
</feature>
<feature type="domain" description="CRIB" evidence="18">
    <location>
        <begin position="177"/>
        <end position="190"/>
    </location>
</feature>
<keyword evidence="12" id="KW-0966">Cell projection</keyword>
<evidence type="ECO:0000259" key="17">
    <source>
        <dbReference type="PROSITE" id="PS50011"/>
    </source>
</evidence>
<keyword evidence="7" id="KW-0723">Serine/threonine-protein kinase</keyword>
<keyword evidence="11 15" id="KW-0067">ATP-binding</keyword>
<comment type="subcellular location">
    <subcellularLocation>
        <location evidence="1">Cell projection</location>
    </subcellularLocation>
    <subcellularLocation>
        <location evidence="2">Cytoplasm</location>
    </subcellularLocation>
</comment>
<feature type="compositionally biased region" description="Polar residues" evidence="16">
    <location>
        <begin position="339"/>
        <end position="349"/>
    </location>
</feature>
<dbReference type="Gene3D" id="1.10.510.10">
    <property type="entry name" value="Transferase(Phosphotransferase) domain 1"/>
    <property type="match status" value="1"/>
</dbReference>
<dbReference type="GO" id="GO:0016477">
    <property type="term" value="P:cell migration"/>
    <property type="evidence" value="ECO:0007669"/>
    <property type="project" value="UniProtKB-ARBA"/>
</dbReference>
<proteinExistence type="inferred from homology"/>
<accession>A0A077WTX4</accession>
<dbReference type="InterPro" id="IPR000095">
    <property type="entry name" value="CRIB_dom"/>
</dbReference>
<comment type="catalytic activity">
    <reaction evidence="14">
        <text>L-seryl-[protein] + ATP = O-phospho-L-seryl-[protein] + ADP + H(+)</text>
        <dbReference type="Rhea" id="RHEA:17989"/>
        <dbReference type="Rhea" id="RHEA-COMP:9863"/>
        <dbReference type="Rhea" id="RHEA-COMP:11604"/>
        <dbReference type="ChEBI" id="CHEBI:15378"/>
        <dbReference type="ChEBI" id="CHEBI:29999"/>
        <dbReference type="ChEBI" id="CHEBI:30616"/>
        <dbReference type="ChEBI" id="CHEBI:83421"/>
        <dbReference type="ChEBI" id="CHEBI:456216"/>
        <dbReference type="EC" id="2.7.11.1"/>
    </reaction>
</comment>
<dbReference type="Pfam" id="PF00786">
    <property type="entry name" value="PBD"/>
    <property type="match status" value="1"/>
</dbReference>
<dbReference type="InterPro" id="IPR017441">
    <property type="entry name" value="Protein_kinase_ATP_BS"/>
</dbReference>
<dbReference type="CDD" id="cd06614">
    <property type="entry name" value="STKc_PAK"/>
    <property type="match status" value="1"/>
</dbReference>
<dbReference type="SMART" id="SM00220">
    <property type="entry name" value="S_TKc"/>
    <property type="match status" value="1"/>
</dbReference>
<evidence type="ECO:0000256" key="14">
    <source>
        <dbReference type="ARBA" id="ARBA00048679"/>
    </source>
</evidence>
<dbReference type="GO" id="GO:0005524">
    <property type="term" value="F:ATP binding"/>
    <property type="evidence" value="ECO:0007669"/>
    <property type="project" value="UniProtKB-UniRule"/>
</dbReference>
<sequence>MQTASEAWGTDKKAEGRPHVVRNSTSRRSLVSVFSGNSSRNASIHAIKTHKSTPSLSRTLSIGSKAHVTKLYNTGAITPSPYYLGSQQIAVHVTSNQQRFSAQQLKSYGSVETLSAKRSSTSGDSDLYIESTSQRTRDRNTFKGVFDKVVGGFNDLLSNQGTPVNGTAQAGSKTMDISSPYNTRHVTHVGFDAHTGEFTGLPGEWHVLLKHSGITKKEQEQNPQAVIDAIEFYQETHARDDDAVWHKIPNGTVTSTSISNDVTASLKEESSQQQPPSTRKTDSFASIGKSWRRLSKIATGDSKNKDAATKSMVIKEEEEEETSTTIQRPLSHAPAVETSPVNNKETNNHTTESSSPSTTTTPSKESTTTTTTTSSPSVGVVKRRVGKEKTQGDDELMRNLKELCKNADPTKIYLDMVKIGQGASGGVYTARQLDNQEYPVAIKQMNLDQQPKKELIMNEIMVMKQSRHPNIVNFIDSYLWKGDLWVVMEYMEGGSLTDVVTCNMMTEGQIAAVCREVLKGLQHLHLSGVIHRDIKSDNVLLSSEGDIKLTDFGFCAQLNEGQSKRTTMVGTPYWMAPEVVTRKEYGPQVDIWSLGIMAIEMIEGEPPYLNENPLRALYLIATNGTPQLQSPESLSDIFRDFLSRCLAVDPEKRPSAAVMLEHDFLNTADPLCSLSPLIEAAKENSN</sequence>
<evidence type="ECO:0000256" key="6">
    <source>
        <dbReference type="ARBA" id="ARBA00022490"/>
    </source>
</evidence>
<evidence type="ECO:0000256" key="10">
    <source>
        <dbReference type="ARBA" id="ARBA00022777"/>
    </source>
</evidence>
<evidence type="ECO:0000256" key="3">
    <source>
        <dbReference type="ARBA" id="ARBA00008874"/>
    </source>
</evidence>
<dbReference type="PANTHER" id="PTHR45832:SF22">
    <property type="entry name" value="SERINE_THREONINE-PROTEIN KINASE SAMKA-RELATED"/>
    <property type="match status" value="1"/>
</dbReference>
<evidence type="ECO:0000256" key="7">
    <source>
        <dbReference type="ARBA" id="ARBA00022527"/>
    </source>
</evidence>
<dbReference type="InterPro" id="IPR008271">
    <property type="entry name" value="Ser/Thr_kinase_AS"/>
</dbReference>
<dbReference type="FunFam" id="1.10.510.10:FF:000011">
    <property type="entry name" value="Non-specific serine/threonine protein kinase"/>
    <property type="match status" value="1"/>
</dbReference>
<organism evidence="19">
    <name type="scientific">Lichtheimia ramosa</name>
    <dbReference type="NCBI Taxonomy" id="688394"/>
    <lineage>
        <taxon>Eukaryota</taxon>
        <taxon>Fungi</taxon>
        <taxon>Fungi incertae sedis</taxon>
        <taxon>Mucoromycota</taxon>
        <taxon>Mucoromycotina</taxon>
        <taxon>Mucoromycetes</taxon>
        <taxon>Mucorales</taxon>
        <taxon>Lichtheimiaceae</taxon>
        <taxon>Lichtheimia</taxon>
    </lineage>
</organism>
<dbReference type="CDD" id="cd01093">
    <property type="entry name" value="CRIB_PAK_like"/>
    <property type="match status" value="1"/>
</dbReference>
<evidence type="ECO:0000256" key="9">
    <source>
        <dbReference type="ARBA" id="ARBA00022741"/>
    </source>
</evidence>
<dbReference type="InterPro" id="IPR011009">
    <property type="entry name" value="Kinase-like_dom_sf"/>
</dbReference>
<dbReference type="AlphaFoldDB" id="A0A077WTX4"/>
<evidence type="ECO:0000256" key="11">
    <source>
        <dbReference type="ARBA" id="ARBA00022840"/>
    </source>
</evidence>
<evidence type="ECO:0000256" key="8">
    <source>
        <dbReference type="ARBA" id="ARBA00022679"/>
    </source>
</evidence>
<dbReference type="PANTHER" id="PTHR45832">
    <property type="entry name" value="SERINE/THREONINE-PROTEIN KINASE SAMKA-RELATED-RELATED"/>
    <property type="match status" value="1"/>
</dbReference>
<dbReference type="InterPro" id="IPR051931">
    <property type="entry name" value="PAK3-like"/>
</dbReference>
<keyword evidence="5" id="KW-0217">Developmental protein</keyword>
<evidence type="ECO:0000256" key="12">
    <source>
        <dbReference type="ARBA" id="ARBA00023273"/>
    </source>
</evidence>
<keyword evidence="10" id="KW-0418">Kinase</keyword>
<evidence type="ECO:0000256" key="15">
    <source>
        <dbReference type="PROSITE-ProRule" id="PRU10141"/>
    </source>
</evidence>
<feature type="region of interest" description="Disordered" evidence="16">
    <location>
        <begin position="263"/>
        <end position="393"/>
    </location>
</feature>
<dbReference type="InterPro" id="IPR033923">
    <property type="entry name" value="PAK_BD"/>
</dbReference>
<dbReference type="GO" id="GO:0042995">
    <property type="term" value="C:cell projection"/>
    <property type="evidence" value="ECO:0007669"/>
    <property type="project" value="UniProtKB-SubCell"/>
</dbReference>
<keyword evidence="8" id="KW-0808">Transferase</keyword>
<evidence type="ECO:0000256" key="5">
    <source>
        <dbReference type="ARBA" id="ARBA00022473"/>
    </source>
</evidence>
<dbReference type="GO" id="GO:0009791">
    <property type="term" value="P:post-embryonic development"/>
    <property type="evidence" value="ECO:0007669"/>
    <property type="project" value="UniProtKB-ARBA"/>
</dbReference>
<dbReference type="Gene3D" id="3.90.810.10">
    <property type="entry name" value="CRIB domain"/>
    <property type="match status" value="1"/>
</dbReference>
<dbReference type="GO" id="GO:0106310">
    <property type="term" value="F:protein serine kinase activity"/>
    <property type="evidence" value="ECO:0007669"/>
    <property type="project" value="RHEA"/>
</dbReference>
<keyword evidence="6" id="KW-0963">Cytoplasm</keyword>
<dbReference type="SMART" id="SM00285">
    <property type="entry name" value="PBD"/>
    <property type="match status" value="1"/>
</dbReference>
<dbReference type="FunFam" id="3.30.200.20:FF:000705">
    <property type="entry name" value="Non-specific serine/threonine protein kinase"/>
    <property type="match status" value="1"/>
</dbReference>
<gene>
    <name evidence="19" type="ORF">LRAMOSA11240</name>
</gene>
<evidence type="ECO:0000259" key="18">
    <source>
        <dbReference type="PROSITE" id="PS50108"/>
    </source>
</evidence>
<dbReference type="GO" id="GO:0005829">
    <property type="term" value="C:cytosol"/>
    <property type="evidence" value="ECO:0007669"/>
    <property type="project" value="UniProtKB-ARBA"/>
</dbReference>
<dbReference type="OrthoDB" id="248923at2759"/>
<dbReference type="PROSITE" id="PS00108">
    <property type="entry name" value="PROTEIN_KINASE_ST"/>
    <property type="match status" value="1"/>
</dbReference>
<evidence type="ECO:0000313" key="19">
    <source>
        <dbReference type="EMBL" id="CDS10754.1"/>
    </source>
</evidence>
<dbReference type="InterPro" id="IPR036936">
    <property type="entry name" value="CRIB_dom_sf"/>
</dbReference>
<dbReference type="Gene3D" id="3.30.200.20">
    <property type="entry name" value="Phosphorylase Kinase, domain 1"/>
    <property type="match status" value="1"/>
</dbReference>
<dbReference type="PROSITE" id="PS50011">
    <property type="entry name" value="PROTEIN_KINASE_DOM"/>
    <property type="match status" value="1"/>
</dbReference>
<evidence type="ECO:0000256" key="1">
    <source>
        <dbReference type="ARBA" id="ARBA00004316"/>
    </source>
</evidence>
<dbReference type="GO" id="GO:0004674">
    <property type="term" value="F:protein serine/threonine kinase activity"/>
    <property type="evidence" value="ECO:0007669"/>
    <property type="project" value="UniProtKB-KW"/>
</dbReference>
<dbReference type="EMBL" id="LK023340">
    <property type="protein sequence ID" value="CDS10754.1"/>
    <property type="molecule type" value="Genomic_DNA"/>
</dbReference>
<feature type="compositionally biased region" description="Low complexity" evidence="16">
    <location>
        <begin position="350"/>
        <end position="380"/>
    </location>
</feature>
<evidence type="ECO:0000256" key="13">
    <source>
        <dbReference type="ARBA" id="ARBA00047899"/>
    </source>
</evidence>
<dbReference type="PROSITE" id="PS50108">
    <property type="entry name" value="CRIB"/>
    <property type="match status" value="1"/>
</dbReference>
<name>A0A077WTX4_9FUNG</name>
<dbReference type="GO" id="GO:0005886">
    <property type="term" value="C:plasma membrane"/>
    <property type="evidence" value="ECO:0007669"/>
    <property type="project" value="UniProtKB-ARBA"/>
</dbReference>